<feature type="transmembrane region" description="Helical" evidence="7">
    <location>
        <begin position="293"/>
        <end position="319"/>
    </location>
</feature>
<evidence type="ECO:0000256" key="2">
    <source>
        <dbReference type="ARBA" id="ARBA00022448"/>
    </source>
</evidence>
<protein>
    <submittedName>
        <fullName evidence="9">Oligopeptide transport system permease protein oppB</fullName>
    </submittedName>
</protein>
<feature type="transmembrane region" description="Helical" evidence="7">
    <location>
        <begin position="259"/>
        <end position="281"/>
    </location>
</feature>
<evidence type="ECO:0000256" key="1">
    <source>
        <dbReference type="ARBA" id="ARBA00004651"/>
    </source>
</evidence>
<evidence type="ECO:0000256" key="4">
    <source>
        <dbReference type="ARBA" id="ARBA00022692"/>
    </source>
</evidence>
<evidence type="ECO:0000259" key="8">
    <source>
        <dbReference type="PROSITE" id="PS50928"/>
    </source>
</evidence>
<evidence type="ECO:0000256" key="3">
    <source>
        <dbReference type="ARBA" id="ARBA00022475"/>
    </source>
</evidence>
<feature type="transmembrane region" description="Helical" evidence="7">
    <location>
        <begin position="164"/>
        <end position="185"/>
    </location>
</feature>
<keyword evidence="6 7" id="KW-0472">Membrane</keyword>
<evidence type="ECO:0000313" key="10">
    <source>
        <dbReference type="Proteomes" id="UP000290876"/>
    </source>
</evidence>
<feature type="domain" description="ABC transmembrane type-1" evidence="8">
    <location>
        <begin position="128"/>
        <end position="323"/>
    </location>
</feature>
<reference evidence="9 10" key="1">
    <citation type="submission" date="2019-01" db="EMBL/GenBank/DDBJ databases">
        <authorList>
            <consortium name="Pathogen Informatics"/>
        </authorList>
    </citation>
    <scope>NUCLEOTIDE SEQUENCE [LARGE SCALE GENOMIC DNA]</scope>
    <source>
        <strain evidence="9 10">NCTC10184</strain>
    </source>
</reference>
<keyword evidence="2 7" id="KW-0813">Transport</keyword>
<keyword evidence="3" id="KW-1003">Cell membrane</keyword>
<feature type="transmembrane region" description="Helical" evidence="7">
    <location>
        <begin position="130"/>
        <end position="152"/>
    </location>
</feature>
<keyword evidence="5 7" id="KW-1133">Transmembrane helix</keyword>
<dbReference type="InterPro" id="IPR035906">
    <property type="entry name" value="MetI-like_sf"/>
</dbReference>
<dbReference type="SUPFAM" id="SSF161098">
    <property type="entry name" value="MetI-like"/>
    <property type="match status" value="1"/>
</dbReference>
<dbReference type="GO" id="GO:0055085">
    <property type="term" value="P:transmembrane transport"/>
    <property type="evidence" value="ECO:0007669"/>
    <property type="project" value="InterPro"/>
</dbReference>
<dbReference type="InterPro" id="IPR000515">
    <property type="entry name" value="MetI-like"/>
</dbReference>
<evidence type="ECO:0000313" key="9">
    <source>
        <dbReference type="EMBL" id="VEU78111.1"/>
    </source>
</evidence>
<dbReference type="Proteomes" id="UP000290876">
    <property type="component" value="Chromosome"/>
</dbReference>
<keyword evidence="10" id="KW-1185">Reference proteome</keyword>
<dbReference type="OrthoDB" id="401349at2"/>
<dbReference type="GO" id="GO:0005886">
    <property type="term" value="C:plasma membrane"/>
    <property type="evidence" value="ECO:0007669"/>
    <property type="project" value="UniProtKB-SubCell"/>
</dbReference>
<name>A0A449BA84_9BACT</name>
<dbReference type="PANTHER" id="PTHR30465">
    <property type="entry name" value="INNER MEMBRANE ABC TRANSPORTER"/>
    <property type="match status" value="1"/>
</dbReference>
<organism evidence="9 10">
    <name type="scientific">Mycoplasmopsis columbinasalis</name>
    <dbReference type="NCBI Taxonomy" id="114880"/>
    <lineage>
        <taxon>Bacteria</taxon>
        <taxon>Bacillati</taxon>
        <taxon>Mycoplasmatota</taxon>
        <taxon>Mycoplasmoidales</taxon>
        <taxon>Metamycoplasmataceae</taxon>
        <taxon>Mycoplasmopsis</taxon>
    </lineage>
</organism>
<evidence type="ECO:0000256" key="7">
    <source>
        <dbReference type="RuleBase" id="RU363032"/>
    </source>
</evidence>
<evidence type="ECO:0000256" key="6">
    <source>
        <dbReference type="ARBA" id="ARBA00023136"/>
    </source>
</evidence>
<dbReference type="EMBL" id="LR215043">
    <property type="protein sequence ID" value="VEU78111.1"/>
    <property type="molecule type" value="Genomic_DNA"/>
</dbReference>
<accession>A0A449BA84</accession>
<sequence>MWPMYKISQKFHKIKKKLFWSVPIFKFLNAIIITIVIVFLLFLILNGLFPYTVPEQQQIATSGLSGDLTIQSIIQKKHLDKPLFLRGLIHILGYFKGEFGTLSNLNSQIYGTNTVADTNIWNYFVEKNSLTYLIAFIALVISFFIGVSLGYFAAKKRDTSWDYILNFFAISFLNVSLIILIPALIQWLSGYGIQTDYVLNKPSSLILPTMCLVLITIAPLLQVTRSKTIQVFNTNFYNFSKSLGLNNSFLFWKIVIPNVLIDILSLAPFLLMGLFSSSIFLEFYFRMPGTWSYFYAVIINYENSFTCFFVFFMGTIYSLNVTFNEIVKVILDPRQKGRANE</sequence>
<dbReference type="Gene3D" id="1.10.3720.10">
    <property type="entry name" value="MetI-like"/>
    <property type="match status" value="1"/>
</dbReference>
<feature type="transmembrane region" description="Helical" evidence="7">
    <location>
        <begin position="20"/>
        <end position="45"/>
    </location>
</feature>
<dbReference type="KEGG" id="mcob:NCTC10184_00333"/>
<dbReference type="Pfam" id="PF00528">
    <property type="entry name" value="BPD_transp_1"/>
    <property type="match status" value="1"/>
</dbReference>
<comment type="similarity">
    <text evidence="7">Belongs to the binding-protein-dependent transport system permease family.</text>
</comment>
<feature type="transmembrane region" description="Helical" evidence="7">
    <location>
        <begin position="205"/>
        <end position="223"/>
    </location>
</feature>
<dbReference type="CDD" id="cd06261">
    <property type="entry name" value="TM_PBP2"/>
    <property type="match status" value="1"/>
</dbReference>
<keyword evidence="4 7" id="KW-0812">Transmembrane</keyword>
<dbReference type="PROSITE" id="PS50928">
    <property type="entry name" value="ABC_TM1"/>
    <property type="match status" value="1"/>
</dbReference>
<comment type="subcellular location">
    <subcellularLocation>
        <location evidence="1 7">Cell membrane</location>
        <topology evidence="1 7">Multi-pass membrane protein</topology>
    </subcellularLocation>
</comment>
<dbReference type="PANTHER" id="PTHR30465:SF0">
    <property type="entry name" value="OLIGOPEPTIDE TRANSPORT SYSTEM PERMEASE PROTEIN APPB"/>
    <property type="match status" value="1"/>
</dbReference>
<gene>
    <name evidence="9" type="primary">oppB_3</name>
    <name evidence="9" type="ORF">NCTC10184_00333</name>
</gene>
<proteinExistence type="inferred from homology"/>
<dbReference type="AlphaFoldDB" id="A0A449BA84"/>
<evidence type="ECO:0000256" key="5">
    <source>
        <dbReference type="ARBA" id="ARBA00022989"/>
    </source>
</evidence>